<keyword evidence="5 7" id="KW-0472">Membrane</keyword>
<keyword evidence="3" id="KW-0201">Cytochrome c-type biogenesis</keyword>
<evidence type="ECO:0000256" key="3">
    <source>
        <dbReference type="ARBA" id="ARBA00022748"/>
    </source>
</evidence>
<keyword evidence="4 7" id="KW-1133">Transmembrane helix</keyword>
<keyword evidence="2 7" id="KW-0812">Transmembrane</keyword>
<keyword evidence="11" id="KW-1185">Reference proteome</keyword>
<evidence type="ECO:0000313" key="11">
    <source>
        <dbReference type="Proteomes" id="UP000430670"/>
    </source>
</evidence>
<evidence type="ECO:0000256" key="1">
    <source>
        <dbReference type="ARBA" id="ARBA00004141"/>
    </source>
</evidence>
<proteinExistence type="predicted"/>
<feature type="transmembrane region" description="Helical" evidence="7">
    <location>
        <begin position="87"/>
        <end position="105"/>
    </location>
</feature>
<reference evidence="10 11" key="2">
    <citation type="submission" date="2019-11" db="EMBL/GenBank/DDBJ databases">
        <title>Whole-genome sequence of a the green, strictly anaerobic photosynthetic bacterium Heliobacillus mobilis DSM 6151.</title>
        <authorList>
            <person name="Kyndt J.A."/>
            <person name="Meyer T.E."/>
        </authorList>
    </citation>
    <scope>NUCLEOTIDE SEQUENCE [LARGE SCALE GENOMIC DNA]</scope>
    <source>
        <strain evidence="10 11">DSM 6151</strain>
    </source>
</reference>
<name>A7UFC6_HELMO</name>
<dbReference type="RefSeq" id="WP_155474593.1">
    <property type="nucleotide sequence ID" value="NZ_WNKU01000001.1"/>
</dbReference>
<dbReference type="InterPro" id="IPR007816">
    <property type="entry name" value="ResB-like_domain"/>
</dbReference>
<dbReference type="InterPro" id="IPR023494">
    <property type="entry name" value="Cyt_c_bgen_Ccs1/CcsB/ResB"/>
</dbReference>
<organism evidence="9">
    <name type="scientific">Heliobacterium mobile</name>
    <name type="common">Heliobacillus mobilis</name>
    <dbReference type="NCBI Taxonomy" id="28064"/>
    <lineage>
        <taxon>Bacteria</taxon>
        <taxon>Bacillati</taxon>
        <taxon>Bacillota</taxon>
        <taxon>Clostridia</taxon>
        <taxon>Eubacteriales</taxon>
        <taxon>Heliobacteriaceae</taxon>
        <taxon>Heliobacterium</taxon>
    </lineage>
</organism>
<feature type="domain" description="ResB-like" evidence="8">
    <location>
        <begin position="39"/>
        <end position="359"/>
    </location>
</feature>
<evidence type="ECO:0000256" key="7">
    <source>
        <dbReference type="SAM" id="Phobius"/>
    </source>
</evidence>
<reference evidence="9" key="1">
    <citation type="journal article" date="2007" name="Microbiology">
        <title>Insight into the haem d1 biosynthesis pathway in heliobacteria through bioinformatics analysis.</title>
        <authorList>
            <person name="Xiong J."/>
            <person name="Bauer C.E."/>
            <person name="Pancholy A."/>
        </authorList>
    </citation>
    <scope>NUCLEOTIDE SEQUENCE</scope>
</reference>
<dbReference type="AlphaFoldDB" id="A7UFC6"/>
<dbReference type="GO" id="GO:0017004">
    <property type="term" value="P:cytochrome complex assembly"/>
    <property type="evidence" value="ECO:0007669"/>
    <property type="project" value="UniProtKB-KW"/>
</dbReference>
<evidence type="ECO:0000256" key="6">
    <source>
        <dbReference type="SAM" id="MobiDB-lite"/>
    </source>
</evidence>
<dbReference type="Pfam" id="PF05140">
    <property type="entry name" value="ResB"/>
    <property type="match status" value="2"/>
</dbReference>
<dbReference type="PANTHER" id="PTHR31566:SF0">
    <property type="entry name" value="CYTOCHROME C BIOGENESIS PROTEIN CCS1, CHLOROPLASTIC"/>
    <property type="match status" value="1"/>
</dbReference>
<feature type="transmembrane region" description="Helical" evidence="7">
    <location>
        <begin position="41"/>
        <end position="59"/>
    </location>
</feature>
<evidence type="ECO:0000256" key="2">
    <source>
        <dbReference type="ARBA" id="ARBA00022692"/>
    </source>
</evidence>
<evidence type="ECO:0000313" key="9">
    <source>
        <dbReference type="EMBL" id="ABT18038.1"/>
    </source>
</evidence>
<evidence type="ECO:0000256" key="5">
    <source>
        <dbReference type="ARBA" id="ARBA00023136"/>
    </source>
</evidence>
<comment type="subcellular location">
    <subcellularLocation>
        <location evidence="1">Membrane</location>
        <topology evidence="1">Multi-pass membrane protein</topology>
    </subcellularLocation>
</comment>
<evidence type="ECO:0000256" key="4">
    <source>
        <dbReference type="ARBA" id="ARBA00022989"/>
    </source>
</evidence>
<dbReference type="Proteomes" id="UP000430670">
    <property type="component" value="Unassembled WGS sequence"/>
</dbReference>
<dbReference type="EMBL" id="EU052681">
    <property type="protein sequence ID" value="ABT18038.1"/>
    <property type="molecule type" value="Genomic_DNA"/>
</dbReference>
<accession>A7UFC6</accession>
<dbReference type="PANTHER" id="PTHR31566">
    <property type="entry name" value="CYTOCHROME C BIOGENESIS PROTEIN CCS1, CHLOROPLASTIC"/>
    <property type="match status" value="1"/>
</dbReference>
<dbReference type="GO" id="GO:0016020">
    <property type="term" value="C:membrane"/>
    <property type="evidence" value="ECO:0007669"/>
    <property type="project" value="UniProtKB-SubCell"/>
</dbReference>
<feature type="transmembrane region" description="Helical" evidence="7">
    <location>
        <begin position="178"/>
        <end position="203"/>
    </location>
</feature>
<evidence type="ECO:0000313" key="10">
    <source>
        <dbReference type="EMBL" id="MTV47473.1"/>
    </source>
</evidence>
<feature type="transmembrane region" description="Helical" evidence="7">
    <location>
        <begin position="402"/>
        <end position="421"/>
    </location>
</feature>
<feature type="domain" description="ResB-like" evidence="8">
    <location>
        <begin position="384"/>
        <end position="456"/>
    </location>
</feature>
<feature type="region of interest" description="Disordered" evidence="6">
    <location>
        <begin position="1"/>
        <end position="25"/>
    </location>
</feature>
<dbReference type="OrthoDB" id="9770923at2"/>
<dbReference type="EMBL" id="WNKU01000001">
    <property type="protein sequence ID" value="MTV47473.1"/>
    <property type="molecule type" value="Genomic_DNA"/>
</dbReference>
<evidence type="ECO:0000259" key="8">
    <source>
        <dbReference type="Pfam" id="PF05140"/>
    </source>
</evidence>
<sequence>MVQSNADLKASKSPEEQLNQQDPDKDGFVDKAWNFFSSMKLGLFLLLIIAAASIAGTIIPQNGSPQEYGSLYSLYNTLGLVDMYHSWWFQTLLFLLAMNLFICSVNRASSLWRVFSNPRIKRADGEISRMDHSFHADKAISEEGVVQQVKDACRDKGYRVFTEQEPGRTFLYAEKGRFGIWGSLISHIGLLVILIGAVIGIYAGQEGQMPAEVHSTFHIRDVQGLGTVDGDFDVRVDDFKTVYRPDGSIQAWISRLTILDKGQEILTKDIEVNHPLEFRGFKIYQSFYGANIPTKVTSKEIPQGYDFTINEGDFIPVPGTNLGVLAYKYVPDFDPQYGLQSKSDQPNNPRMVYVLYRGKEQIGVGAAELGKAEVLAGGEGQITFQRYAPYTGLTIRRDPGVAIVWLGCAVLLIGLGLSFYMPHRRIWAIVEGNNGKSSLSFGGFAQKNKIAFEQDFTQLRDKL</sequence>
<protein>
    <submittedName>
        <fullName evidence="9">Cytochrome c biogenesis protein</fullName>
    </submittedName>
</protein>
<gene>
    <name evidence="9" type="primary">ccs1</name>
    <name evidence="10" type="ORF">GJ688_00585</name>
</gene>